<accession>A0A553K086</accession>
<proteinExistence type="inferred from homology"/>
<protein>
    <recommendedName>
        <fullName evidence="1">UPF0246 protein FOJ82_08595</fullName>
    </recommendedName>
</protein>
<dbReference type="EMBL" id="VKKG01000003">
    <property type="protein sequence ID" value="TRY18107.1"/>
    <property type="molecule type" value="Genomic_DNA"/>
</dbReference>
<sequence>MLILLSPAKSLDFETKPATRKHSEPRLVAESEKLIGIMREKSPADISRLMDISEELATLNAERYSSFDAEHTPKNARAAVLAFNGDVYQGLAAPDTFDARDFTEAQKTIRILSGLYGVLRPLDLIQPHRLEMGTRLTTPRGRNLYEWWGDKVTDQVKRDLDCSPGADVVVNLASNEYFGVIRPERLGVRVVSPRFEDRGPSGEPRVVSFYAKRARGLMASWLVKDRSRTPSRVFEFSADGYELDDARSTKDQPVFVR</sequence>
<dbReference type="PANTHER" id="PTHR30283:SF4">
    <property type="entry name" value="PEROXIDE STRESS RESISTANCE PROTEIN YAAA"/>
    <property type="match status" value="1"/>
</dbReference>
<dbReference type="AlphaFoldDB" id="A0A553K086"/>
<comment type="caution">
    <text evidence="2">The sequence shown here is derived from an EMBL/GenBank/DDBJ whole genome shotgun (WGS) entry which is preliminary data.</text>
</comment>
<evidence type="ECO:0000313" key="3">
    <source>
        <dbReference type="Proteomes" id="UP000317638"/>
    </source>
</evidence>
<gene>
    <name evidence="2" type="primary">yaaA</name>
    <name evidence="2" type="ORF">FOJ82_08595</name>
</gene>
<evidence type="ECO:0000256" key="1">
    <source>
        <dbReference type="HAMAP-Rule" id="MF_00652"/>
    </source>
</evidence>
<dbReference type="RefSeq" id="WP_143938083.1">
    <property type="nucleotide sequence ID" value="NZ_VKKG01000003.1"/>
</dbReference>
<evidence type="ECO:0000313" key="2">
    <source>
        <dbReference type="EMBL" id="TRY18107.1"/>
    </source>
</evidence>
<dbReference type="PANTHER" id="PTHR30283">
    <property type="entry name" value="PEROXIDE STRESS RESPONSE PROTEIN YAAA"/>
    <property type="match status" value="1"/>
</dbReference>
<organism evidence="2 3">
    <name type="scientific">Tessaracoccus rhinocerotis</name>
    <dbReference type="NCBI Taxonomy" id="1689449"/>
    <lineage>
        <taxon>Bacteria</taxon>
        <taxon>Bacillati</taxon>
        <taxon>Actinomycetota</taxon>
        <taxon>Actinomycetes</taxon>
        <taxon>Propionibacteriales</taxon>
        <taxon>Propionibacteriaceae</taxon>
        <taxon>Tessaracoccus</taxon>
    </lineage>
</organism>
<dbReference type="Proteomes" id="UP000317638">
    <property type="component" value="Unassembled WGS sequence"/>
</dbReference>
<comment type="similarity">
    <text evidence="1">Belongs to the UPF0246 family.</text>
</comment>
<dbReference type="NCBIfam" id="NF002542">
    <property type="entry name" value="PRK02101.1-3"/>
    <property type="match status" value="1"/>
</dbReference>
<reference evidence="2 3" key="1">
    <citation type="submission" date="2019-07" db="EMBL/GenBank/DDBJ databases">
        <authorList>
            <person name="Zhou L.-Y."/>
        </authorList>
    </citation>
    <scope>NUCLEOTIDE SEQUENCE [LARGE SCALE GENOMIC DNA]</scope>
    <source>
        <strain evidence="2 3">YIM 101269</strain>
    </source>
</reference>
<dbReference type="HAMAP" id="MF_00652">
    <property type="entry name" value="UPF0246"/>
    <property type="match status" value="1"/>
</dbReference>
<dbReference type="Pfam" id="PF03883">
    <property type="entry name" value="H2O2_YaaD"/>
    <property type="match status" value="1"/>
</dbReference>
<dbReference type="GO" id="GO:0033194">
    <property type="term" value="P:response to hydroperoxide"/>
    <property type="evidence" value="ECO:0007669"/>
    <property type="project" value="TreeGrafter"/>
</dbReference>
<dbReference type="OrthoDB" id="3210767at2"/>
<name>A0A553K086_9ACTN</name>
<dbReference type="InterPro" id="IPR005583">
    <property type="entry name" value="YaaA"/>
</dbReference>
<keyword evidence="3" id="KW-1185">Reference proteome</keyword>
<dbReference type="GO" id="GO:0005829">
    <property type="term" value="C:cytosol"/>
    <property type="evidence" value="ECO:0007669"/>
    <property type="project" value="TreeGrafter"/>
</dbReference>